<evidence type="ECO:0000256" key="10">
    <source>
        <dbReference type="ARBA" id="ARBA00022890"/>
    </source>
</evidence>
<dbReference type="EMBL" id="AJ585140">
    <property type="protein sequence ID" value="CAE51106.1"/>
    <property type="molecule type" value="Genomic_RNA"/>
</dbReference>
<keyword evidence="5" id="KW-1165">Clathrin-mediated endocytosis of virus by host</keyword>
<keyword evidence="7" id="KW-1162">Viral penetration into host cytoplasm</keyword>
<dbReference type="GO" id="GO:0005198">
    <property type="term" value="F:structural molecule activity"/>
    <property type="evidence" value="ECO:0007669"/>
    <property type="project" value="InterPro"/>
</dbReference>
<keyword evidence="12" id="KW-1160">Virus entry into host cell</keyword>
<dbReference type="GO" id="GO:0039625">
    <property type="term" value="C:viral inner capsid"/>
    <property type="evidence" value="ECO:0007669"/>
    <property type="project" value="UniProtKB-KW"/>
</dbReference>
<evidence type="ECO:0000256" key="3">
    <source>
        <dbReference type="ARBA" id="ARBA00015347"/>
    </source>
</evidence>
<dbReference type="GO" id="GO:0075512">
    <property type="term" value="P:clathrin-dependent endocytosis of virus by host cell"/>
    <property type="evidence" value="ECO:0007669"/>
    <property type="project" value="UniProtKB-KW"/>
</dbReference>
<keyword evidence="9" id="KW-0946">Virion</keyword>
<name>A0PCP6_BTV</name>
<evidence type="ECO:0000256" key="1">
    <source>
        <dbReference type="ARBA" id="ARBA00004328"/>
    </source>
</evidence>
<evidence type="ECO:0000256" key="6">
    <source>
        <dbReference type="ARBA" id="ARBA00022581"/>
    </source>
</evidence>
<evidence type="ECO:0000256" key="9">
    <source>
        <dbReference type="ARBA" id="ARBA00022844"/>
    </source>
</evidence>
<evidence type="ECO:0000256" key="2">
    <source>
        <dbReference type="ARBA" id="ARBA00008722"/>
    </source>
</evidence>
<organism evidence="13">
    <name type="scientific">Bluetongue virus 19</name>
    <dbReference type="NCBI Taxonomy" id="248913"/>
    <lineage>
        <taxon>Viruses</taxon>
        <taxon>Riboviria</taxon>
        <taxon>Orthornavirae</taxon>
        <taxon>Duplornaviricota</taxon>
        <taxon>Resentoviricetes</taxon>
        <taxon>Reovirales</taxon>
        <taxon>Sedoreoviridae</taxon>
        <taxon>Orbivirus</taxon>
        <taxon>Orbivirus caerulinguae</taxon>
        <taxon>Bluetongue virus</taxon>
    </lineage>
</organism>
<keyword evidence="10" id="KW-1164">Virus endocytosis by host</keyword>
<evidence type="ECO:0000313" key="13">
    <source>
        <dbReference type="EMBL" id="CAE51106.1"/>
    </source>
</evidence>
<dbReference type="GO" id="GO:0019062">
    <property type="term" value="P:virion attachment to host cell"/>
    <property type="evidence" value="ECO:0007669"/>
    <property type="project" value="UniProtKB-KW"/>
</dbReference>
<evidence type="ECO:0000256" key="7">
    <source>
        <dbReference type="ARBA" id="ARBA00022595"/>
    </source>
</evidence>
<evidence type="ECO:0000256" key="5">
    <source>
        <dbReference type="ARBA" id="ARBA00022570"/>
    </source>
</evidence>
<keyword evidence="11" id="KW-1153">Inner capsid protein</keyword>
<dbReference type="SMR" id="A0PCP6"/>
<protein>
    <recommendedName>
        <fullName evidence="3">Outer capsid protein VP2</fullName>
    </recommendedName>
</protein>
<keyword evidence="4" id="KW-0167">Capsid protein</keyword>
<keyword evidence="8" id="KW-1161">Viral attachment to host cell</keyword>
<reference evidence="13" key="1">
    <citation type="journal article" date="2004" name="Vet. Ital.">
        <title>Completion of the sequence analysis and comparisons of genome segment 2 (encoding outer capsid protein VP2) from representative isolates of the 24 bluetongue virus serotypes.</title>
        <authorList>
            <person name="Maan S."/>
            <person name="Maan N.S."/>
            <person name="Samuel A.R."/>
            <person name="O'Hara R."/>
            <person name="Meyer A.J."/>
            <person name="Rao S."/>
            <person name="Mertens P.P.C."/>
        </authorList>
    </citation>
    <scope>NUCLEOTIDE SEQUENCE</scope>
    <source>
        <strain evidence="13">South Africa-ref</strain>
    </source>
</reference>
<evidence type="ECO:0000256" key="4">
    <source>
        <dbReference type="ARBA" id="ARBA00022561"/>
    </source>
</evidence>
<evidence type="ECO:0000256" key="8">
    <source>
        <dbReference type="ARBA" id="ARBA00022804"/>
    </source>
</evidence>
<comment type="similarity">
    <text evidence="2">Belongs to the orbivirus VP2 family.</text>
</comment>
<evidence type="ECO:0000256" key="12">
    <source>
        <dbReference type="ARBA" id="ARBA00023296"/>
    </source>
</evidence>
<dbReference type="Pfam" id="PF00898">
    <property type="entry name" value="Orbi_VP2"/>
    <property type="match status" value="1"/>
</dbReference>
<evidence type="ECO:0000256" key="11">
    <source>
        <dbReference type="ARBA" id="ARBA00022996"/>
    </source>
</evidence>
<keyword evidence="6" id="KW-0945">Host-virus interaction</keyword>
<dbReference type="InterPro" id="IPR001742">
    <property type="entry name" value="Capsid_VP2_Orbivir"/>
</dbReference>
<gene>
    <name evidence="13" type="primary">VP2</name>
</gene>
<accession>A0PCP6</accession>
<proteinExistence type="inferred from homology"/>
<sequence length="962" mass="111166">MDEFAVPIVRGRTIPYDLIRAYETIIDLDVKVEENEGKHDITKIPESYMCDVPDIPIQDATTATLSRNDGYALPRILDVSIAAYDTRKGYQKYNGIERMTNQVWLKWAIKDFMDVQPLKVSLTDAEGKVRYDLFNCSVRMDAKKAEAVYYGWAAQEVIDKGCNHARSELLQHVIRCELSNCAQESAYMLKPTQKLEPVAEKTSLSERLLPGSSHLTSMRRGEVFRMGTEQYNRMVQGMVSSQGVKGHTPGKTRIQDEMNELMKIRDRWKVARDRREIKSLELCKLLSSVGRKMYDKYEEPKDEEAMSLRFQWNLDEIFKTDNREHINIAVEKSGRTNDERFFALIMIAATDTNRGRIWWSNMFPCLRGALIVGETQSGDVYKMLRVRFDWSVRNEYSTQADVARQNDNYTFTRVNLFDLISEPATPVIHWEYDLDAPRKTNYLDGHACDEFPDDYDLVCSFDETKYSEMIQRILDGGWDHKNFKYYKILKDAGNVLTIDFEKDARLNEHSEMVMPSYFNKRIAAPMFRCILRICETTISVRQNADPAVSRTIRPLKAKAADLLDFTLGSYYDTRFGVMGRTLVMSQKQSEMYKMIQEAEDYSELMKSRGVIEKFKNPCPITTACQYTLQKTSVLILSRAQRYFREFHGGDQEEYMSPTLNFEWSDMTSNIYDVAQMVVLVFDVLFERRRVVRGVDESRFILHQLRIRKGLNRLDYVKIHFPHLYQWWKASESTYGEAQKLNLLPLLFLVGDNFIYEHRQWAYPAVLISHKLRFIPVELGAYYNRFGLTSLISHLTFHVGKAKYDQNLDQAEQKVFSALKDYYAESTITDGGVNTHSTMTKDPIYQVYLSTICGGLLDSLVYLMPITHPIKSIVAIVINDGKGSASDCVRRVTRKLRYIQHHIRGSVVISILSDGSINTYSEGIAKATLCDKSVLKYSYKVVLIKVKGHVFGHDEMLTKLLNV</sequence>
<comment type="subcellular location">
    <subcellularLocation>
        <location evidence="1">Virion</location>
    </subcellularLocation>
</comment>